<dbReference type="SUPFAM" id="SSF56672">
    <property type="entry name" value="DNA/RNA polymerases"/>
    <property type="match status" value="1"/>
</dbReference>
<reference evidence="3" key="1">
    <citation type="submission" date="2021-12" db="EMBL/GenBank/DDBJ databases">
        <title>Description of Gramella crocea sp. nov., a new bacterium isolated from activated sludge.</title>
        <authorList>
            <person name="Zhang X."/>
        </authorList>
    </citation>
    <scope>NUCLEOTIDE SEQUENCE</scope>
    <source>
        <strain evidence="3">YB25</strain>
    </source>
</reference>
<keyword evidence="4" id="KW-1185">Reference proteome</keyword>
<evidence type="ECO:0000313" key="4">
    <source>
        <dbReference type="Proteomes" id="UP001139344"/>
    </source>
</evidence>
<sequence>MKPDWLKFKKYPHIGKPLTKKDTKWIIGYVTDEKKIAKHKFTPLLHKTITQRKFRANSSSKKNPSGKRTRIIKTSKVRPIYYPSHLDSIIYSYYSNELSNAYNDFVKDKGYNSSSVAYRKIRNENGKGNKCNIEFAFEAFKFIEDHKEEKLSMIVSDITSFFDNLDHRILHSKWKEVLKVNDLPDDHYNIYKSLIAKRYVNEIDLYERFKNNLIVERFLKNDRTKIQLKRKSVKKIWYLRKERVKAFCTKKEFFSQAIDLIRKEKPCSHQHQRCRGNCEYRGIPQGTPISATLANIYMIDFDDKVYDICKKRMAFYQRYSDDLIIICNQKDEAYFYNLIQNSVDKLVNLEIQREKTKIYRYQQEENGFTGGIVEDEVVSENKQLEYLGFEYDGSKVRVKTVGFSKFYRSMKRSFRRGIHFASKPENKSHNLFEERLYKRFSYKGAKRRMIWKRDPSSESGYSKTNEQYWGNYISYLNKANHVMKQINEDDTIKNQYSRFWKNFGKEMKKAYQEIGENVSI</sequence>
<evidence type="ECO:0000256" key="1">
    <source>
        <dbReference type="ARBA" id="ARBA00034120"/>
    </source>
</evidence>
<dbReference type="InterPro" id="IPR051083">
    <property type="entry name" value="GrpII_Intron_Splice-Mob/Def"/>
</dbReference>
<dbReference type="RefSeq" id="WP_240098116.1">
    <property type="nucleotide sequence ID" value="NZ_JAJSON010000019.1"/>
</dbReference>
<protein>
    <recommendedName>
        <fullName evidence="2">Reverse transcriptase domain-containing protein</fullName>
    </recommendedName>
</protein>
<dbReference type="Proteomes" id="UP001139344">
    <property type="component" value="Unassembled WGS sequence"/>
</dbReference>
<dbReference type="EMBL" id="JAJSON010000019">
    <property type="protein sequence ID" value="MCG9971657.1"/>
    <property type="molecule type" value="Genomic_DNA"/>
</dbReference>
<dbReference type="InterPro" id="IPR043502">
    <property type="entry name" value="DNA/RNA_pol_sf"/>
</dbReference>
<feature type="domain" description="Reverse transcriptase" evidence="2">
    <location>
        <begin position="52"/>
        <end position="391"/>
    </location>
</feature>
<comment type="similarity">
    <text evidence="1">Belongs to the bacterial reverse transcriptase family.</text>
</comment>
<comment type="caution">
    <text evidence="3">The sequence shown here is derived from an EMBL/GenBank/DDBJ whole genome shotgun (WGS) entry which is preliminary data.</text>
</comment>
<proteinExistence type="inferred from homology"/>
<dbReference type="PANTHER" id="PTHR34047">
    <property type="entry name" value="NUCLEAR INTRON MATURASE 1, MITOCHONDRIAL-RELATED"/>
    <property type="match status" value="1"/>
</dbReference>
<dbReference type="Pfam" id="PF00078">
    <property type="entry name" value="RVT_1"/>
    <property type="match status" value="1"/>
</dbReference>
<organism evidence="3 4">
    <name type="scientific">Christiangramia crocea</name>
    <dbReference type="NCBI Taxonomy" id="2904124"/>
    <lineage>
        <taxon>Bacteria</taxon>
        <taxon>Pseudomonadati</taxon>
        <taxon>Bacteroidota</taxon>
        <taxon>Flavobacteriia</taxon>
        <taxon>Flavobacteriales</taxon>
        <taxon>Flavobacteriaceae</taxon>
        <taxon>Christiangramia</taxon>
    </lineage>
</organism>
<gene>
    <name evidence="3" type="ORF">LU635_08420</name>
</gene>
<dbReference type="InterPro" id="IPR000477">
    <property type="entry name" value="RT_dom"/>
</dbReference>
<accession>A0A9X2A7M0</accession>
<dbReference type="PROSITE" id="PS50878">
    <property type="entry name" value="RT_POL"/>
    <property type="match status" value="1"/>
</dbReference>
<name>A0A9X2A7M0_9FLAO</name>
<evidence type="ECO:0000313" key="3">
    <source>
        <dbReference type="EMBL" id="MCG9971657.1"/>
    </source>
</evidence>
<dbReference type="AlphaFoldDB" id="A0A9X2A7M0"/>
<dbReference type="PANTHER" id="PTHR34047:SF8">
    <property type="entry name" value="PROTEIN YKFC"/>
    <property type="match status" value="1"/>
</dbReference>
<evidence type="ECO:0000259" key="2">
    <source>
        <dbReference type="PROSITE" id="PS50878"/>
    </source>
</evidence>